<dbReference type="EC" id="6.3.2.-" evidence="9"/>
<evidence type="ECO:0000256" key="5">
    <source>
        <dbReference type="ARBA" id="ARBA00022840"/>
    </source>
</evidence>
<evidence type="ECO:0000256" key="6">
    <source>
        <dbReference type="ARBA" id="ARBA00022842"/>
    </source>
</evidence>
<reference evidence="11 12" key="2">
    <citation type="submission" date="2020-11" db="EMBL/GenBank/DDBJ databases">
        <title>Sulfur oxidizing isolate from Hospital Hole Sinkhole.</title>
        <authorList>
            <person name="Scott K.M."/>
        </authorList>
    </citation>
    <scope>NUCLEOTIDE SEQUENCE [LARGE SCALE GENOMIC DNA]</scope>
    <source>
        <strain evidence="11 12">HH1</strain>
    </source>
</reference>
<keyword evidence="7 9" id="KW-0648">Protein biosynthesis</keyword>
<feature type="binding site" evidence="9">
    <location>
        <position position="187"/>
    </location>
    <ligand>
        <name>ATP</name>
        <dbReference type="ChEBI" id="CHEBI:30616"/>
    </ligand>
</feature>
<comment type="caution">
    <text evidence="11">The sequence shown here is derived from an EMBL/GenBank/DDBJ whole genome shotgun (WGS) entry which is preliminary data.</text>
</comment>
<dbReference type="InterPro" id="IPR023533">
    <property type="entry name" value="RimK"/>
</dbReference>
<evidence type="ECO:0000256" key="9">
    <source>
        <dbReference type="HAMAP-Rule" id="MF_01552"/>
    </source>
</evidence>
<evidence type="ECO:0000256" key="3">
    <source>
        <dbReference type="ARBA" id="ARBA00022723"/>
    </source>
</evidence>
<dbReference type="NCBIfam" id="TIGR00768">
    <property type="entry name" value="rimK_fam"/>
    <property type="match status" value="1"/>
</dbReference>
<feature type="binding site" evidence="9">
    <location>
        <position position="248"/>
    </location>
    <ligand>
        <name>Mg(2+)</name>
        <dbReference type="ChEBI" id="CHEBI:18420"/>
        <label>1</label>
    </ligand>
</feature>
<dbReference type="InterPro" id="IPR004666">
    <property type="entry name" value="Rp_bS6_RimK/Lys_biosynth_LsyX"/>
</dbReference>
<keyword evidence="11" id="KW-0689">Ribosomal protein</keyword>
<feature type="binding site" evidence="9">
    <location>
        <position position="141"/>
    </location>
    <ligand>
        <name>ATP</name>
        <dbReference type="ChEBI" id="CHEBI:30616"/>
    </ligand>
</feature>
<dbReference type="InterPro" id="IPR013815">
    <property type="entry name" value="ATP_grasp_subdomain_1"/>
</dbReference>
<dbReference type="Proteomes" id="UP001193680">
    <property type="component" value="Unassembled WGS sequence"/>
</dbReference>
<protein>
    <recommendedName>
        <fullName evidence="9">Probable alpha-L-glutamate ligase</fullName>
        <ecNumber evidence="9">6.3.2.-</ecNumber>
    </recommendedName>
</protein>
<dbReference type="InterPro" id="IPR011761">
    <property type="entry name" value="ATP-grasp"/>
</dbReference>
<evidence type="ECO:0000256" key="8">
    <source>
        <dbReference type="ARBA" id="ARBA00023211"/>
    </source>
</evidence>
<dbReference type="SUPFAM" id="SSF56059">
    <property type="entry name" value="Glutathione synthetase ATP-binding domain-like"/>
    <property type="match status" value="1"/>
</dbReference>
<feature type="binding site" evidence="9">
    <location>
        <position position="260"/>
    </location>
    <ligand>
        <name>Mg(2+)</name>
        <dbReference type="ChEBI" id="CHEBI:18420"/>
        <label>2</label>
    </ligand>
</feature>
<evidence type="ECO:0000256" key="7">
    <source>
        <dbReference type="ARBA" id="ARBA00022917"/>
    </source>
</evidence>
<keyword evidence="6 9" id="KW-0460">Magnesium</keyword>
<dbReference type="Gene3D" id="3.30.470.20">
    <property type="entry name" value="ATP-grasp fold, B domain"/>
    <property type="match status" value="1"/>
</dbReference>
<dbReference type="PANTHER" id="PTHR21621">
    <property type="entry name" value="RIBOSOMAL PROTEIN S6 MODIFICATION PROTEIN"/>
    <property type="match status" value="1"/>
</dbReference>
<feature type="binding site" evidence="9">
    <location>
        <position position="260"/>
    </location>
    <ligand>
        <name>Mg(2+)</name>
        <dbReference type="ChEBI" id="CHEBI:18420"/>
        <label>1</label>
    </ligand>
</feature>
<proteinExistence type="inferred from homology"/>
<organism evidence="11 12">
    <name type="scientific">Thiomicrorhabdus heinhorstiae</name>
    <dbReference type="NCBI Taxonomy" id="2748010"/>
    <lineage>
        <taxon>Bacteria</taxon>
        <taxon>Pseudomonadati</taxon>
        <taxon>Pseudomonadota</taxon>
        <taxon>Gammaproteobacteria</taxon>
        <taxon>Thiotrichales</taxon>
        <taxon>Piscirickettsiaceae</taxon>
        <taxon>Thiomicrorhabdus</taxon>
    </lineage>
</organism>
<evidence type="ECO:0000256" key="1">
    <source>
        <dbReference type="ARBA" id="ARBA00001936"/>
    </source>
</evidence>
<accession>A0ABS0BY60</accession>
<comment type="cofactor">
    <cofactor evidence="1">
        <name>Mn(2+)</name>
        <dbReference type="ChEBI" id="CHEBI:29035"/>
    </cofactor>
</comment>
<feature type="binding site" evidence="9">
    <location>
        <begin position="211"/>
        <end position="213"/>
    </location>
    <ligand>
        <name>ATP</name>
        <dbReference type="ChEBI" id="CHEBI:30616"/>
    </ligand>
</feature>
<feature type="binding site" evidence="9">
    <location>
        <position position="260"/>
    </location>
    <ligand>
        <name>Mn(2+)</name>
        <dbReference type="ChEBI" id="CHEBI:29035"/>
        <label>2</label>
    </ligand>
</feature>
<evidence type="ECO:0000256" key="4">
    <source>
        <dbReference type="ARBA" id="ARBA00022741"/>
    </source>
</evidence>
<dbReference type="Gene3D" id="3.30.1490.20">
    <property type="entry name" value="ATP-grasp fold, A domain"/>
    <property type="match status" value="1"/>
</dbReference>
<sequence length="301" mass="32791">MKIALLSRGPELYSTRRIVEAAEQRGHEIEVIDALRCYMNISSMNPQIHYKGQLLEGFDAVIPRIGASVTFYGTAVLRQFEMMGVYPLNESVAISRSRDKLRSLQLLSRRGIGLPVTGFAHCPDDIDDMLQMVGGAPVVVKLLEGTQGVGVVLAETHSAAESVIQAFQGLKANILVQEFIREAKGADIRCFVVGNKVVAAMKRQGKEGEFRSNLHRGGSSSLVRITPEERSTAIRAAKIMGLNVCGVDLLRSNHGPVVMEVNSSPGLEGIEAASAKDIASMMIEFLEKNYKPHRTTTRGKG</sequence>
<dbReference type="NCBIfam" id="NF007764">
    <property type="entry name" value="PRK10446.1"/>
    <property type="match status" value="1"/>
</dbReference>
<dbReference type="GO" id="GO:0016874">
    <property type="term" value="F:ligase activity"/>
    <property type="evidence" value="ECO:0007669"/>
    <property type="project" value="UniProtKB-KW"/>
</dbReference>
<comment type="similarity">
    <text evidence="9">Belongs to the RimK family.</text>
</comment>
<comment type="cofactor">
    <cofactor evidence="9">
        <name>Mg(2+)</name>
        <dbReference type="ChEBI" id="CHEBI:18420"/>
    </cofactor>
    <cofactor evidence="9">
        <name>Mn(2+)</name>
        <dbReference type="ChEBI" id="CHEBI:29035"/>
    </cofactor>
    <text evidence="9">Binds 2 magnesium or manganese ions per subunit.</text>
</comment>
<dbReference type="Gene3D" id="3.40.50.20">
    <property type="match status" value="1"/>
</dbReference>
<evidence type="ECO:0000313" key="12">
    <source>
        <dbReference type="Proteomes" id="UP001193680"/>
    </source>
</evidence>
<dbReference type="InterPro" id="IPR041107">
    <property type="entry name" value="Rimk_N"/>
</dbReference>
<evidence type="ECO:0000256" key="2">
    <source>
        <dbReference type="ARBA" id="ARBA00022598"/>
    </source>
</evidence>
<dbReference type="GO" id="GO:0005840">
    <property type="term" value="C:ribosome"/>
    <property type="evidence" value="ECO:0007669"/>
    <property type="project" value="UniProtKB-KW"/>
</dbReference>
<dbReference type="Pfam" id="PF18030">
    <property type="entry name" value="Rimk_N"/>
    <property type="match status" value="1"/>
</dbReference>
<reference evidence="11 12" key="1">
    <citation type="submission" date="2020-06" db="EMBL/GenBank/DDBJ databases">
        <authorList>
            <person name="Scott K."/>
        </authorList>
    </citation>
    <scope>NUCLEOTIDE SEQUENCE [LARGE SCALE GENOMIC DNA]</scope>
    <source>
        <strain evidence="11 12">HH1</strain>
    </source>
</reference>
<keyword evidence="2 9" id="KW-0436">Ligase</keyword>
<keyword evidence="12" id="KW-1185">Reference proteome</keyword>
<evidence type="ECO:0000313" key="11">
    <source>
        <dbReference type="EMBL" id="MBF6058737.1"/>
    </source>
</evidence>
<dbReference type="HAMAP" id="MF_01552">
    <property type="entry name" value="RimK"/>
    <property type="match status" value="1"/>
</dbReference>
<dbReference type="RefSeq" id="WP_185978884.1">
    <property type="nucleotide sequence ID" value="NZ_JACBGI020000026.1"/>
</dbReference>
<feature type="binding site" evidence="9">
    <location>
        <position position="262"/>
    </location>
    <ligand>
        <name>Mn(2+)</name>
        <dbReference type="ChEBI" id="CHEBI:29035"/>
        <label>2</label>
    </ligand>
</feature>
<evidence type="ECO:0000259" key="10">
    <source>
        <dbReference type="PROSITE" id="PS50975"/>
    </source>
</evidence>
<gene>
    <name evidence="9 11" type="primary">rimK</name>
    <name evidence="11" type="ORF">H8792_010330</name>
</gene>
<dbReference type="Pfam" id="PF08443">
    <property type="entry name" value="RimK"/>
    <property type="match status" value="1"/>
</dbReference>
<keyword evidence="3 9" id="KW-0479">Metal-binding</keyword>
<feature type="domain" description="ATP-grasp" evidence="10">
    <location>
        <begin position="104"/>
        <end position="287"/>
    </location>
</feature>
<feature type="binding site" evidence="9">
    <location>
        <position position="262"/>
    </location>
    <ligand>
        <name>Mg(2+)</name>
        <dbReference type="ChEBI" id="CHEBI:18420"/>
        <label>2</label>
    </ligand>
</feature>
<feature type="binding site" evidence="9">
    <location>
        <begin position="178"/>
        <end position="179"/>
    </location>
    <ligand>
        <name>ATP</name>
        <dbReference type="ChEBI" id="CHEBI:30616"/>
    </ligand>
</feature>
<name>A0ABS0BY60_9GAMM</name>
<dbReference type="PANTHER" id="PTHR21621:SF7">
    <property type="entry name" value="RIBOSOMAL PROTEIN BS6--L-GLUTAMATE LIGASE"/>
    <property type="match status" value="1"/>
</dbReference>
<keyword evidence="8 9" id="KW-0464">Manganese</keyword>
<feature type="binding site" evidence="9">
    <location>
        <position position="260"/>
    </location>
    <ligand>
        <name>Mn(2+)</name>
        <dbReference type="ChEBI" id="CHEBI:29035"/>
        <label>1</label>
    </ligand>
</feature>
<keyword evidence="11" id="KW-0687">Ribonucleoprotein</keyword>
<dbReference type="PROSITE" id="PS50975">
    <property type="entry name" value="ATP_GRASP"/>
    <property type="match status" value="1"/>
</dbReference>
<keyword evidence="4 9" id="KW-0547">Nucleotide-binding</keyword>
<keyword evidence="5 9" id="KW-0067">ATP-binding</keyword>
<dbReference type="EMBL" id="JACBGI020000026">
    <property type="protein sequence ID" value="MBF6058737.1"/>
    <property type="molecule type" value="Genomic_DNA"/>
</dbReference>
<dbReference type="InterPro" id="IPR013651">
    <property type="entry name" value="ATP-grasp_RimK-type"/>
</dbReference>
<feature type="binding site" evidence="9">
    <location>
        <position position="248"/>
    </location>
    <ligand>
        <name>Mn(2+)</name>
        <dbReference type="ChEBI" id="CHEBI:29035"/>
        <label>1</label>
    </ligand>
</feature>